<dbReference type="InterPro" id="IPR003676">
    <property type="entry name" value="SAUR_fam"/>
</dbReference>
<dbReference type="Pfam" id="PF02519">
    <property type="entry name" value="Auxin_inducible"/>
    <property type="match status" value="1"/>
</dbReference>
<proteinExistence type="inferred from homology"/>
<dbReference type="GO" id="GO:0009733">
    <property type="term" value="P:response to auxin"/>
    <property type="evidence" value="ECO:0007669"/>
    <property type="project" value="InterPro"/>
</dbReference>
<dbReference type="PANTHER" id="PTHR31374">
    <property type="entry name" value="AUXIN-INDUCED PROTEIN-LIKE-RELATED"/>
    <property type="match status" value="1"/>
</dbReference>
<feature type="non-terminal residue" evidence="2">
    <location>
        <position position="1"/>
    </location>
</feature>
<dbReference type="AlphaFoldDB" id="K7NHZ5"/>
<sequence>VYVGKERRRFIIPATYFNHSLFRTLLEKAEEEYGFGHQMGLTLPCDEVVFEYLTSTFGKEDCAVPANSKLDEIIDLKKAMGSAY</sequence>
<reference evidence="2" key="1">
    <citation type="submission" date="2011-11" db="EMBL/GenBank/DDBJ databases">
        <title>Nucleotide Diversity and Divergence in the Loblolly Pine Gene Space.</title>
        <authorList>
            <person name="Neale D.B."/>
            <person name="Wegrzyn J.L."/>
            <person name="Lee J.M."/>
            <person name="Eckert A.J."/>
            <person name="Liechty J.D."/>
            <person name="Stevens K.A."/>
            <person name="Langley C.H."/>
        </authorList>
    </citation>
    <scope>NUCLEOTIDE SEQUENCE</scope>
    <source>
        <strain evidence="2">1421</strain>
        <tissue evidence="2">Megagametophyte</tissue>
    </source>
</reference>
<evidence type="ECO:0000256" key="1">
    <source>
        <dbReference type="ARBA" id="ARBA00006974"/>
    </source>
</evidence>
<protein>
    <submittedName>
        <fullName evidence="2">Uncharacterized protein</fullName>
    </submittedName>
</protein>
<gene>
    <name evidence="2" type="ORF">0_13925_01</name>
</gene>
<accession>K7NHZ5</accession>
<name>K7NHZ5_PINTA</name>
<dbReference type="PANTHER" id="PTHR31374:SF405">
    <property type="entry name" value="OS06G0137400 PROTEIN"/>
    <property type="match status" value="1"/>
</dbReference>
<comment type="similarity">
    <text evidence="1">Belongs to the ARG7 family.</text>
</comment>
<organism evidence="2">
    <name type="scientific">Pinus taeda</name>
    <name type="common">Loblolly pine</name>
    <dbReference type="NCBI Taxonomy" id="3352"/>
    <lineage>
        <taxon>Eukaryota</taxon>
        <taxon>Viridiplantae</taxon>
        <taxon>Streptophyta</taxon>
        <taxon>Embryophyta</taxon>
        <taxon>Tracheophyta</taxon>
        <taxon>Spermatophyta</taxon>
        <taxon>Pinopsida</taxon>
        <taxon>Pinidae</taxon>
        <taxon>Conifers I</taxon>
        <taxon>Pinales</taxon>
        <taxon>Pinaceae</taxon>
        <taxon>Pinus</taxon>
        <taxon>Pinus subgen. Pinus</taxon>
    </lineage>
</organism>
<evidence type="ECO:0000313" key="2">
    <source>
        <dbReference type="EMBL" id="AEX11419.1"/>
    </source>
</evidence>
<dbReference type="EMBL" id="JQ016896">
    <property type="protein sequence ID" value="AEX11419.1"/>
    <property type="molecule type" value="Genomic_DNA"/>
</dbReference>